<dbReference type="EMBL" id="JAUDCF010000025">
    <property type="protein sequence ID" value="MDM8146218.1"/>
    <property type="molecule type" value="Genomic_DNA"/>
</dbReference>
<proteinExistence type="predicted"/>
<comment type="caution">
    <text evidence="1">The sequence shown here is derived from an EMBL/GenBank/DDBJ whole genome shotgun (WGS) entry which is preliminary data.</text>
</comment>
<accession>A0ABT7U6R4</accession>
<dbReference type="Proteomes" id="UP001228403">
    <property type="component" value="Unassembled WGS sequence"/>
</dbReference>
<sequence length="192" mass="22069">MISIKISKRNLNRTLRMLASGFNSHKKYADFYVIAFCVTSHQELIAKVLGGEYLPEAEVTGNGSFSVNYRWIKMFVKACKAKTIEIHVDHGMMTINKSVSVQVKQSMLDINLPLVLNYSICDLARLDRRIIRDEILSFWGLHRQLTEAIDEISNIIEKTCSQLMPYFPSQMSGKKCKEILRHDILGIPLLYR</sequence>
<gene>
    <name evidence="1" type="ORF">QUW02_09860</name>
</gene>
<reference evidence="1 2" key="1">
    <citation type="submission" date="2023-06" db="EMBL/GenBank/DDBJ databases">
        <authorList>
            <person name="Zeman M."/>
            <person name="Kubasova T."/>
            <person name="Jahodarova E."/>
            <person name="Nykrynova M."/>
            <person name="Rychlik I."/>
        </authorList>
    </citation>
    <scope>NUCLEOTIDE SEQUENCE [LARGE SCALE GENOMIC DNA]</scope>
    <source>
        <strain evidence="1 2">ET4</strain>
    </source>
</reference>
<evidence type="ECO:0000313" key="2">
    <source>
        <dbReference type="Proteomes" id="UP001228403"/>
    </source>
</evidence>
<evidence type="ECO:0000313" key="1">
    <source>
        <dbReference type="EMBL" id="MDM8146218.1"/>
    </source>
</evidence>
<protein>
    <submittedName>
        <fullName evidence="1">Uncharacterized protein</fullName>
    </submittedName>
</protein>
<reference evidence="2" key="2">
    <citation type="submission" date="2023-07" db="EMBL/GenBank/DDBJ databases">
        <title>Identification and characterization of horizontal gene transfer across gut microbiota members of farm animals based on homology search.</title>
        <authorList>
            <person name="Schwarzerova J."/>
            <person name="Nykrynova M."/>
            <person name="Jureckova K."/>
            <person name="Cejkova D."/>
            <person name="Rychlik I."/>
        </authorList>
    </citation>
    <scope>NUCLEOTIDE SEQUENCE [LARGE SCALE GENOMIC DNA]</scope>
    <source>
        <strain evidence="2">ET4</strain>
    </source>
</reference>
<organism evidence="1 2">
    <name type="scientific">Bacteroides eggerthii</name>
    <dbReference type="NCBI Taxonomy" id="28111"/>
    <lineage>
        <taxon>Bacteria</taxon>
        <taxon>Pseudomonadati</taxon>
        <taxon>Bacteroidota</taxon>
        <taxon>Bacteroidia</taxon>
        <taxon>Bacteroidales</taxon>
        <taxon>Bacteroidaceae</taxon>
        <taxon>Bacteroides</taxon>
    </lineage>
</organism>
<name>A0ABT7U6R4_9BACE</name>
<keyword evidence="2" id="KW-1185">Reference proteome</keyword>